<sequence>MADTLTIPIDQVQIGLYIHLDLKWFQHPFAFSHFKVKTEDQLRTLRGLGIDTVRVDPALSDVPVPSAAPDQPPPPPAPAMSAEARAESPVMAAKRQMMERIREQRENAARIEQAFVDTARAIRDIDRNLFSQPAETVRVAGKLIGQITESILSAPELAINLMGDKLGGEEVYVHSLNVTMLSMMIARDIKLPHELANVLGMGALLHDVGMKNIPDKVLNKLDAYNHAEQAFVETHCHGGFEIGQKLGLAAPALAIIRDHHEMFDGTGYPRHLQGEATGVLARIVSIANHYDELCNPRNPAESLTPHEALSLMFAKMRSRFDPKLLQVFIRCLGVYPPGTIVQLANGVVGMVVNVNTAKPTRPQVMIYEASVPREEAIVVDLEQQPDLNIVKSIRPSQVPKDIYNYLSPRKRVSYYFDARDPGRRSQS</sequence>
<dbReference type="Pfam" id="PF11871">
    <property type="entry name" value="DUF3391"/>
    <property type="match status" value="1"/>
</dbReference>
<dbReference type="InterPro" id="IPR006675">
    <property type="entry name" value="HDIG_dom"/>
</dbReference>
<dbReference type="CDD" id="cd00077">
    <property type="entry name" value="HDc"/>
    <property type="match status" value="1"/>
</dbReference>
<dbReference type="PROSITE" id="PS51832">
    <property type="entry name" value="HD_GYP"/>
    <property type="match status" value="1"/>
</dbReference>
<dbReference type="EMBL" id="JAAQOM010000007">
    <property type="protein sequence ID" value="NIA54530.1"/>
    <property type="molecule type" value="Genomic_DNA"/>
</dbReference>
<accession>A0ABX0PB22</accession>
<dbReference type="PANTHER" id="PTHR43155:SF2">
    <property type="entry name" value="CYCLIC DI-GMP PHOSPHODIESTERASE PA4108"/>
    <property type="match status" value="1"/>
</dbReference>
<name>A0ABX0PB22_9BURK</name>
<evidence type="ECO:0000256" key="1">
    <source>
        <dbReference type="SAM" id="MobiDB-lite"/>
    </source>
</evidence>
<evidence type="ECO:0000259" key="2">
    <source>
        <dbReference type="PROSITE" id="PS51832"/>
    </source>
</evidence>
<dbReference type="NCBIfam" id="TIGR00277">
    <property type="entry name" value="HDIG"/>
    <property type="match status" value="1"/>
</dbReference>
<organism evidence="3 4">
    <name type="scientific">Telluria antibiotica</name>
    <dbReference type="NCBI Taxonomy" id="2717319"/>
    <lineage>
        <taxon>Bacteria</taxon>
        <taxon>Pseudomonadati</taxon>
        <taxon>Pseudomonadota</taxon>
        <taxon>Betaproteobacteria</taxon>
        <taxon>Burkholderiales</taxon>
        <taxon>Oxalobacteraceae</taxon>
        <taxon>Telluria group</taxon>
        <taxon>Telluria</taxon>
    </lineage>
</organism>
<comment type="caution">
    <text evidence="3">The sequence shown here is derived from an EMBL/GenBank/DDBJ whole genome shotgun (WGS) entry which is preliminary data.</text>
</comment>
<feature type="region of interest" description="Disordered" evidence="1">
    <location>
        <begin position="61"/>
        <end position="92"/>
    </location>
</feature>
<feature type="domain" description="HD-GYP" evidence="2">
    <location>
        <begin position="149"/>
        <end position="344"/>
    </location>
</feature>
<protein>
    <submittedName>
        <fullName evidence="3">DUF3391 domain-containing protein</fullName>
    </submittedName>
</protein>
<dbReference type="Gene3D" id="1.10.3210.10">
    <property type="entry name" value="Hypothetical protein af1432"/>
    <property type="match status" value="1"/>
</dbReference>
<evidence type="ECO:0000313" key="4">
    <source>
        <dbReference type="Proteomes" id="UP000716322"/>
    </source>
</evidence>
<dbReference type="InterPro" id="IPR037522">
    <property type="entry name" value="HD_GYP_dom"/>
</dbReference>
<keyword evidence="4" id="KW-1185">Reference proteome</keyword>
<dbReference type="SUPFAM" id="SSF109604">
    <property type="entry name" value="HD-domain/PDEase-like"/>
    <property type="match status" value="1"/>
</dbReference>
<dbReference type="PANTHER" id="PTHR43155">
    <property type="entry name" value="CYCLIC DI-GMP PHOSPHODIESTERASE PA4108-RELATED"/>
    <property type="match status" value="1"/>
</dbReference>
<dbReference type="Proteomes" id="UP000716322">
    <property type="component" value="Unassembled WGS sequence"/>
</dbReference>
<dbReference type="Pfam" id="PF13487">
    <property type="entry name" value="HD_5"/>
    <property type="match status" value="1"/>
</dbReference>
<dbReference type="SMART" id="SM00471">
    <property type="entry name" value="HDc"/>
    <property type="match status" value="1"/>
</dbReference>
<dbReference type="InterPro" id="IPR021812">
    <property type="entry name" value="DUF3391"/>
</dbReference>
<reference evidence="3 4" key="1">
    <citation type="submission" date="2020-03" db="EMBL/GenBank/DDBJ databases">
        <title>Genome sequence of strain Massilia sp. TW-1.</title>
        <authorList>
            <person name="Chaudhary D.K."/>
        </authorList>
    </citation>
    <scope>NUCLEOTIDE SEQUENCE [LARGE SCALE GENOMIC DNA]</scope>
    <source>
        <strain evidence="3 4">TW-1</strain>
    </source>
</reference>
<gene>
    <name evidence="3" type="ORF">HAV22_12880</name>
</gene>
<dbReference type="InterPro" id="IPR003607">
    <property type="entry name" value="HD/PDEase_dom"/>
</dbReference>
<feature type="compositionally biased region" description="Low complexity" evidence="1">
    <location>
        <begin position="79"/>
        <end position="89"/>
    </location>
</feature>
<dbReference type="RefSeq" id="WP_166859490.1">
    <property type="nucleotide sequence ID" value="NZ_JAAQOM010000007.1"/>
</dbReference>
<evidence type="ECO:0000313" key="3">
    <source>
        <dbReference type="EMBL" id="NIA54530.1"/>
    </source>
</evidence>
<proteinExistence type="predicted"/>